<proteinExistence type="predicted"/>
<reference evidence="1 2" key="2">
    <citation type="submission" date="2018-11" db="EMBL/GenBank/DDBJ databases">
        <authorList>
            <consortium name="Pathogen Informatics"/>
        </authorList>
    </citation>
    <scope>NUCLEOTIDE SEQUENCE [LARGE SCALE GENOMIC DNA]</scope>
    <source>
        <strain evidence="1">Dakar</strain>
        <strain evidence="2">Dakar, Senegal</strain>
    </source>
</reference>
<organism evidence="3">
    <name type="scientific">Schistosoma curassoni</name>
    <dbReference type="NCBI Taxonomy" id="6186"/>
    <lineage>
        <taxon>Eukaryota</taxon>
        <taxon>Metazoa</taxon>
        <taxon>Spiralia</taxon>
        <taxon>Lophotrochozoa</taxon>
        <taxon>Platyhelminthes</taxon>
        <taxon>Trematoda</taxon>
        <taxon>Digenea</taxon>
        <taxon>Strigeidida</taxon>
        <taxon>Schistosomatoidea</taxon>
        <taxon>Schistosomatidae</taxon>
        <taxon>Schistosoma</taxon>
    </lineage>
</organism>
<dbReference type="WBParaSite" id="SCUD_0000222201-mRNA-1">
    <property type="protein sequence ID" value="SCUD_0000222201-mRNA-1"/>
    <property type="gene ID" value="SCUD_0000222201"/>
</dbReference>
<dbReference type="EMBL" id="UZAK01002074">
    <property type="protein sequence ID" value="VDO72996.1"/>
    <property type="molecule type" value="Genomic_DNA"/>
</dbReference>
<sequence length="45" mass="4815">MGSKKDFISKLFRVSVNFSDLDPLSDSATGEKPLLVVTSTAIAVE</sequence>
<gene>
    <name evidence="1" type="ORF">SCUD_LOCUS2223</name>
</gene>
<dbReference type="AlphaFoldDB" id="A0A183JHP9"/>
<name>A0A183JHP9_9TREM</name>
<reference evidence="3" key="1">
    <citation type="submission" date="2016-06" db="UniProtKB">
        <authorList>
            <consortium name="WormBaseParasite"/>
        </authorList>
    </citation>
    <scope>IDENTIFICATION</scope>
</reference>
<keyword evidence="2" id="KW-1185">Reference proteome</keyword>
<accession>A0A183JHP9</accession>
<evidence type="ECO:0000313" key="3">
    <source>
        <dbReference type="WBParaSite" id="SCUD_0000222201-mRNA-1"/>
    </source>
</evidence>
<evidence type="ECO:0000313" key="1">
    <source>
        <dbReference type="EMBL" id="VDO72996.1"/>
    </source>
</evidence>
<evidence type="ECO:0000313" key="2">
    <source>
        <dbReference type="Proteomes" id="UP000279833"/>
    </source>
</evidence>
<dbReference type="Proteomes" id="UP000279833">
    <property type="component" value="Unassembled WGS sequence"/>
</dbReference>
<protein>
    <submittedName>
        <fullName evidence="3">Type II toxin-antitoxin system PemK/MazF family toxin</fullName>
    </submittedName>
</protein>